<comment type="caution">
    <text evidence="2">The sequence shown here is derived from an EMBL/GenBank/DDBJ whole genome shotgun (WGS) entry which is preliminary data.</text>
</comment>
<protein>
    <submittedName>
        <fullName evidence="2">Uncharacterized protein</fullName>
    </submittedName>
</protein>
<keyword evidence="3" id="KW-1185">Reference proteome</keyword>
<reference evidence="2 3" key="1">
    <citation type="submission" date="2016-07" db="EMBL/GenBank/DDBJ databases">
        <title>Pervasive Adenine N6-methylation of Active Genes in Fungi.</title>
        <authorList>
            <consortium name="DOE Joint Genome Institute"/>
            <person name="Mondo S.J."/>
            <person name="Dannebaum R.O."/>
            <person name="Kuo R.C."/>
            <person name="Labutti K."/>
            <person name="Haridas S."/>
            <person name="Kuo A."/>
            <person name="Salamov A."/>
            <person name="Ahrendt S.R."/>
            <person name="Lipzen A."/>
            <person name="Sullivan W."/>
            <person name="Andreopoulos W.B."/>
            <person name="Clum A."/>
            <person name="Lindquist E."/>
            <person name="Daum C."/>
            <person name="Ramamoorthy G.K."/>
            <person name="Gryganskyi A."/>
            <person name="Culley D."/>
            <person name="Magnuson J.K."/>
            <person name="James T.Y."/>
            <person name="O'Malley M.A."/>
            <person name="Stajich J.E."/>
            <person name="Spatafora J.W."/>
            <person name="Visel A."/>
            <person name="Grigoriev I.V."/>
        </authorList>
    </citation>
    <scope>NUCLEOTIDE SEQUENCE [LARGE SCALE GENOMIC DNA]</scope>
    <source>
        <strain evidence="2 3">JEL800</strain>
    </source>
</reference>
<evidence type="ECO:0000256" key="1">
    <source>
        <dbReference type="SAM" id="MobiDB-lite"/>
    </source>
</evidence>
<gene>
    <name evidence="2" type="ORF">BCR33DRAFT_338344</name>
</gene>
<dbReference type="AlphaFoldDB" id="A0A1Y2C4A3"/>
<feature type="compositionally biased region" description="Low complexity" evidence="1">
    <location>
        <begin position="43"/>
        <end position="52"/>
    </location>
</feature>
<organism evidence="2 3">
    <name type="scientific">Rhizoclosmatium globosum</name>
    <dbReference type="NCBI Taxonomy" id="329046"/>
    <lineage>
        <taxon>Eukaryota</taxon>
        <taxon>Fungi</taxon>
        <taxon>Fungi incertae sedis</taxon>
        <taxon>Chytridiomycota</taxon>
        <taxon>Chytridiomycota incertae sedis</taxon>
        <taxon>Chytridiomycetes</taxon>
        <taxon>Chytridiales</taxon>
        <taxon>Chytriomycetaceae</taxon>
        <taxon>Rhizoclosmatium</taxon>
    </lineage>
</organism>
<sequence>MTAPSLSGRFLLISSSRSNATTSAYRLLLRSHGQDKSHNQRDSSTSTTQSQQFEQMTNHLAPSMEAVKSIPSLKDSSDLVEQLFEEFTERILADDEATRQAKVVEFNATLNQLYSRCKDQEDQTKVSNGILSLEAHFVKSSYGWQSK</sequence>
<proteinExistence type="predicted"/>
<name>A0A1Y2C4A3_9FUNG</name>
<feature type="compositionally biased region" description="Basic and acidic residues" evidence="1">
    <location>
        <begin position="32"/>
        <end position="41"/>
    </location>
</feature>
<evidence type="ECO:0000313" key="2">
    <source>
        <dbReference type="EMBL" id="ORY41714.1"/>
    </source>
</evidence>
<dbReference type="Proteomes" id="UP000193642">
    <property type="component" value="Unassembled WGS sequence"/>
</dbReference>
<feature type="region of interest" description="Disordered" evidence="1">
    <location>
        <begin position="32"/>
        <end position="58"/>
    </location>
</feature>
<accession>A0A1Y2C4A3</accession>
<dbReference type="EMBL" id="MCGO01000031">
    <property type="protein sequence ID" value="ORY41714.1"/>
    <property type="molecule type" value="Genomic_DNA"/>
</dbReference>
<evidence type="ECO:0000313" key="3">
    <source>
        <dbReference type="Proteomes" id="UP000193642"/>
    </source>
</evidence>